<feature type="transmembrane region" description="Helical" evidence="10">
    <location>
        <begin position="378"/>
        <end position="395"/>
    </location>
</feature>
<evidence type="ECO:0000256" key="8">
    <source>
        <dbReference type="ARBA" id="ARBA00023136"/>
    </source>
</evidence>
<dbReference type="InterPro" id="IPR002528">
    <property type="entry name" value="MATE_fam"/>
</dbReference>
<keyword evidence="6 10" id="KW-0812">Transmembrane</keyword>
<comment type="similarity">
    <text evidence="2">Belongs to the multi antimicrobial extrusion (MATE) (TC 2.A.66.1) family. MepA subfamily.</text>
</comment>
<dbReference type="PANTHER" id="PTHR43823:SF3">
    <property type="entry name" value="MULTIDRUG EXPORT PROTEIN MEPA"/>
    <property type="match status" value="1"/>
</dbReference>
<sequence>MVIPARSKVADMKSKNQIDQKELRRQKILSEPLLPLIVKMSVPTIVGMLIMVIYNLTDTFFVGLLNDKSMTAAIGVVFSFVSIIQAIGFWFGYGSGNIMSKKLGEQDEEEAIIISSIGIVFSIISGFLIAIMSWIFISDLTKFIGGNASVNLFKFTTQYLKVIIISVPFSLYSITIYNQLRLCGNVKDGMIGLLLGMFSNMILDPVFMFIFKFGFVGAGYATLTGQIIACIALTMLAKGNGNIPVSLKNVKCSKERIYHILVGGMPNFSRQAITSVSLILLNRVAANFGDSIIAALTVSSRIVAIAYMIMIGWGQGFQPICAMNYGAKKYGRVRSAFNLTVVVGTIFLIISAVVLYIFSEHFVIAMSKDSEVISIGVQILRMQCMTIPFLAYYAISSMLMQNIGKYFWSLIISISRQGIFYIPLLYLLTNLYEKFGIYLLQPIADILSFVLAVIVVYKIKNELKNEGNIHYMN</sequence>
<keyword evidence="4" id="KW-0813">Transport</keyword>
<feature type="transmembrane region" description="Helical" evidence="10">
    <location>
        <begin position="112"/>
        <end position="137"/>
    </location>
</feature>
<dbReference type="GO" id="GO:0005886">
    <property type="term" value="C:plasma membrane"/>
    <property type="evidence" value="ECO:0007669"/>
    <property type="project" value="UniProtKB-SubCell"/>
</dbReference>
<dbReference type="GO" id="GO:0042910">
    <property type="term" value="F:xenobiotic transmembrane transporter activity"/>
    <property type="evidence" value="ECO:0007669"/>
    <property type="project" value="InterPro"/>
</dbReference>
<evidence type="ECO:0000256" key="2">
    <source>
        <dbReference type="ARBA" id="ARBA00008417"/>
    </source>
</evidence>
<keyword evidence="8 10" id="KW-0472">Membrane</keyword>
<evidence type="ECO:0000256" key="3">
    <source>
        <dbReference type="ARBA" id="ARBA00022106"/>
    </source>
</evidence>
<dbReference type="InterPro" id="IPR045070">
    <property type="entry name" value="MATE_MepA-like"/>
</dbReference>
<reference evidence="11 12" key="1">
    <citation type="submission" date="2018-06" db="EMBL/GenBank/DDBJ databases">
        <authorList>
            <consortium name="Pathogen Informatics"/>
            <person name="Doyle S."/>
        </authorList>
    </citation>
    <scope>NUCLEOTIDE SEQUENCE [LARGE SCALE GENOMIC DNA]</scope>
    <source>
        <strain evidence="11 12">NCTC11088</strain>
    </source>
</reference>
<dbReference type="InterPro" id="IPR051327">
    <property type="entry name" value="MATE_MepA_subfamily"/>
</dbReference>
<dbReference type="InterPro" id="IPR048279">
    <property type="entry name" value="MdtK-like"/>
</dbReference>
<evidence type="ECO:0000256" key="9">
    <source>
        <dbReference type="ARBA" id="ARBA00023251"/>
    </source>
</evidence>
<evidence type="ECO:0000256" key="1">
    <source>
        <dbReference type="ARBA" id="ARBA00004651"/>
    </source>
</evidence>
<dbReference type="AlphaFoldDB" id="A0A379DCT7"/>
<feature type="transmembrane region" description="Helical" evidence="10">
    <location>
        <begin position="189"/>
        <end position="211"/>
    </location>
</feature>
<dbReference type="GO" id="GO:0015297">
    <property type="term" value="F:antiporter activity"/>
    <property type="evidence" value="ECO:0007669"/>
    <property type="project" value="InterPro"/>
</dbReference>
<proteinExistence type="inferred from homology"/>
<comment type="subcellular location">
    <subcellularLocation>
        <location evidence="1">Cell membrane</location>
        <topology evidence="1">Multi-pass membrane protein</topology>
    </subcellularLocation>
</comment>
<feature type="transmembrane region" description="Helical" evidence="10">
    <location>
        <begin position="157"/>
        <end position="177"/>
    </location>
</feature>
<feature type="transmembrane region" description="Helical" evidence="10">
    <location>
        <begin position="335"/>
        <end position="358"/>
    </location>
</feature>
<evidence type="ECO:0000256" key="4">
    <source>
        <dbReference type="ARBA" id="ARBA00022448"/>
    </source>
</evidence>
<evidence type="ECO:0000313" key="11">
    <source>
        <dbReference type="EMBL" id="SUB75411.1"/>
    </source>
</evidence>
<name>A0A379DCT7_9FIRM</name>
<dbReference type="PANTHER" id="PTHR43823">
    <property type="entry name" value="SPORULATION PROTEIN YKVU"/>
    <property type="match status" value="1"/>
</dbReference>
<keyword evidence="5" id="KW-1003">Cell membrane</keyword>
<protein>
    <recommendedName>
        <fullName evidence="3">Multidrug export protein MepA</fullName>
    </recommendedName>
</protein>
<dbReference type="GO" id="GO:0046677">
    <property type="term" value="P:response to antibiotic"/>
    <property type="evidence" value="ECO:0007669"/>
    <property type="project" value="UniProtKB-KW"/>
</dbReference>
<feature type="transmembrane region" description="Helical" evidence="10">
    <location>
        <begin position="292"/>
        <end position="314"/>
    </location>
</feature>
<feature type="transmembrane region" description="Helical" evidence="10">
    <location>
        <begin position="33"/>
        <end position="57"/>
    </location>
</feature>
<dbReference type="EMBL" id="UGTH01000001">
    <property type="protein sequence ID" value="SUB75411.1"/>
    <property type="molecule type" value="Genomic_DNA"/>
</dbReference>
<dbReference type="PIRSF" id="PIRSF006603">
    <property type="entry name" value="DinF"/>
    <property type="match status" value="1"/>
</dbReference>
<keyword evidence="9" id="KW-0046">Antibiotic resistance</keyword>
<feature type="transmembrane region" description="Helical" evidence="10">
    <location>
        <begin position="217"/>
        <end position="236"/>
    </location>
</feature>
<accession>A0A379DCT7</accession>
<feature type="transmembrane region" description="Helical" evidence="10">
    <location>
        <begin position="435"/>
        <end position="457"/>
    </location>
</feature>
<feature type="transmembrane region" description="Helical" evidence="10">
    <location>
        <begin position="69"/>
        <end position="91"/>
    </location>
</feature>
<feature type="transmembrane region" description="Helical" evidence="10">
    <location>
        <begin position="407"/>
        <end position="429"/>
    </location>
</feature>
<dbReference type="CDD" id="cd13143">
    <property type="entry name" value="MATE_MepA_like"/>
    <property type="match status" value="1"/>
</dbReference>
<evidence type="ECO:0000313" key="12">
    <source>
        <dbReference type="Proteomes" id="UP000254777"/>
    </source>
</evidence>
<evidence type="ECO:0000256" key="10">
    <source>
        <dbReference type="SAM" id="Phobius"/>
    </source>
</evidence>
<keyword evidence="7 10" id="KW-1133">Transmembrane helix</keyword>
<feature type="transmembrane region" description="Helical" evidence="10">
    <location>
        <begin position="257"/>
        <end position="280"/>
    </location>
</feature>
<dbReference type="NCBIfam" id="TIGR00797">
    <property type="entry name" value="matE"/>
    <property type="match status" value="1"/>
</dbReference>
<dbReference type="Proteomes" id="UP000254777">
    <property type="component" value="Unassembled WGS sequence"/>
</dbReference>
<evidence type="ECO:0000256" key="5">
    <source>
        <dbReference type="ARBA" id="ARBA00022475"/>
    </source>
</evidence>
<evidence type="ECO:0000256" key="7">
    <source>
        <dbReference type="ARBA" id="ARBA00022989"/>
    </source>
</evidence>
<organism evidence="11 12">
    <name type="scientific">Peptoniphilus indolicus</name>
    <dbReference type="NCBI Taxonomy" id="33030"/>
    <lineage>
        <taxon>Bacteria</taxon>
        <taxon>Bacillati</taxon>
        <taxon>Bacillota</taxon>
        <taxon>Tissierellia</taxon>
        <taxon>Tissierellales</taxon>
        <taxon>Peptoniphilaceae</taxon>
        <taxon>Peptoniphilus</taxon>
    </lineage>
</organism>
<gene>
    <name evidence="11" type="primary">mepA_6</name>
    <name evidence="11" type="ORF">NCTC11088_01205</name>
</gene>
<dbReference type="Pfam" id="PF01554">
    <property type="entry name" value="MatE"/>
    <property type="match status" value="2"/>
</dbReference>
<evidence type="ECO:0000256" key="6">
    <source>
        <dbReference type="ARBA" id="ARBA00022692"/>
    </source>
</evidence>